<reference evidence="11 12" key="1">
    <citation type="submission" date="2016-05" db="EMBL/GenBank/DDBJ databases">
        <title>Comparative genomics of biotechnologically important yeasts.</title>
        <authorList>
            <consortium name="DOE Joint Genome Institute"/>
            <person name="Riley R."/>
            <person name="Haridas S."/>
            <person name="Wolfe K.H."/>
            <person name="Lopes M.R."/>
            <person name="Hittinger C.T."/>
            <person name="Goker M."/>
            <person name="Salamov A."/>
            <person name="Wisecaver J."/>
            <person name="Long T.M."/>
            <person name="Aerts A.L."/>
            <person name="Barry K."/>
            <person name="Choi C."/>
            <person name="Clum A."/>
            <person name="Coughlan A.Y."/>
            <person name="Deshpande S."/>
            <person name="Douglass A.P."/>
            <person name="Hanson S.J."/>
            <person name="Klenk H.-P."/>
            <person name="LaButti K."/>
            <person name="Lapidus A."/>
            <person name="Lindquist E."/>
            <person name="Lipzen A."/>
            <person name="Meier-kolthoff J.P."/>
            <person name="Ohm R.A."/>
            <person name="Otillar R.P."/>
            <person name="Pangilinan J."/>
            <person name="Peng Y."/>
            <person name="Rokas A."/>
            <person name="Rosa C.A."/>
            <person name="Scheuner C."/>
            <person name="Sibirny A.A."/>
            <person name="Slot J.C."/>
            <person name="Stielow J.B."/>
            <person name="Sun H."/>
            <person name="Kurtzman C.P."/>
            <person name="Blackwell M."/>
            <person name="Grigoriev I.V."/>
            <person name="Jeffries T.W."/>
        </authorList>
    </citation>
    <scope>NUCLEOTIDE SEQUENCE [LARGE SCALE GENOMIC DNA]</scope>
    <source>
        <strain evidence="11 12">NRRL YB-4993</strain>
    </source>
</reference>
<keyword evidence="6" id="KW-0508">mRNA splicing</keyword>
<comment type="subcellular location">
    <subcellularLocation>
        <location evidence="1">Nucleus</location>
    </subcellularLocation>
</comment>
<keyword evidence="5" id="KW-0694">RNA-binding</keyword>
<dbReference type="InterPro" id="IPR019175">
    <property type="entry name" value="Prp31_C"/>
</dbReference>
<evidence type="ECO:0000256" key="6">
    <source>
        <dbReference type="ARBA" id="ARBA00023187"/>
    </source>
</evidence>
<feature type="region of interest" description="Disordered" evidence="9">
    <location>
        <begin position="421"/>
        <end position="442"/>
    </location>
</feature>
<evidence type="ECO:0000256" key="9">
    <source>
        <dbReference type="SAM" id="MobiDB-lite"/>
    </source>
</evidence>
<keyword evidence="8" id="KW-0687">Ribonucleoprotein</keyword>
<dbReference type="Gene3D" id="1.10.246.90">
    <property type="entry name" value="Nop domain"/>
    <property type="match status" value="1"/>
</dbReference>
<dbReference type="EMBL" id="LXTC01000001">
    <property type="protein sequence ID" value="OBA22681.1"/>
    <property type="molecule type" value="Genomic_DNA"/>
</dbReference>
<accession>A0A1A0HFA9</accession>
<keyword evidence="7" id="KW-0539">Nucleus</keyword>
<evidence type="ECO:0000313" key="12">
    <source>
        <dbReference type="Proteomes" id="UP000092555"/>
    </source>
</evidence>
<dbReference type="Pfam" id="PF01798">
    <property type="entry name" value="Nop"/>
    <property type="match status" value="1"/>
</dbReference>
<dbReference type="Proteomes" id="UP000092555">
    <property type="component" value="Unassembled WGS sequence"/>
</dbReference>
<comment type="similarity">
    <text evidence="2">Belongs to the PRP31 family.</text>
</comment>
<evidence type="ECO:0000259" key="10">
    <source>
        <dbReference type="PROSITE" id="PS51358"/>
    </source>
</evidence>
<evidence type="ECO:0000256" key="2">
    <source>
        <dbReference type="ARBA" id="ARBA00005572"/>
    </source>
</evidence>
<dbReference type="GO" id="GO:0071011">
    <property type="term" value="C:precatalytic spliceosome"/>
    <property type="evidence" value="ECO:0007669"/>
    <property type="project" value="TreeGrafter"/>
</dbReference>
<gene>
    <name evidence="11" type="ORF">METBIDRAFT_37361</name>
</gene>
<dbReference type="SMART" id="SM00931">
    <property type="entry name" value="NOSIC"/>
    <property type="match status" value="1"/>
</dbReference>
<dbReference type="PANTHER" id="PTHR13904">
    <property type="entry name" value="PRE-MRNA SPLICING FACTOR PRP31"/>
    <property type="match status" value="1"/>
</dbReference>
<dbReference type="STRING" id="869754.A0A1A0HFA9"/>
<dbReference type="GO" id="GO:0003723">
    <property type="term" value="F:RNA binding"/>
    <property type="evidence" value="ECO:0007669"/>
    <property type="project" value="UniProtKB-KW"/>
</dbReference>
<dbReference type="GeneID" id="30029841"/>
<name>A0A1A0HFA9_9ASCO</name>
<protein>
    <submittedName>
        <fullName evidence="11">Nop domain-containing protein</fullName>
    </submittedName>
</protein>
<dbReference type="GO" id="GO:0005687">
    <property type="term" value="C:U4 snRNP"/>
    <property type="evidence" value="ECO:0007669"/>
    <property type="project" value="TreeGrafter"/>
</dbReference>
<feature type="domain" description="Nop" evidence="10">
    <location>
        <begin position="187"/>
        <end position="306"/>
    </location>
</feature>
<evidence type="ECO:0000256" key="1">
    <source>
        <dbReference type="ARBA" id="ARBA00004123"/>
    </source>
</evidence>
<dbReference type="PANTHER" id="PTHR13904:SF0">
    <property type="entry name" value="U4_U6 SMALL NUCLEAR RIBONUCLEOPROTEIN PRP31"/>
    <property type="match status" value="1"/>
</dbReference>
<dbReference type="InterPro" id="IPR042239">
    <property type="entry name" value="Nop_C"/>
</dbReference>
<dbReference type="AlphaFoldDB" id="A0A1A0HFA9"/>
<keyword evidence="12" id="KW-1185">Reference proteome</keyword>
<dbReference type="InterPro" id="IPR012976">
    <property type="entry name" value="NOSIC"/>
</dbReference>
<dbReference type="PROSITE" id="PS51358">
    <property type="entry name" value="NOP"/>
    <property type="match status" value="1"/>
</dbReference>
<evidence type="ECO:0000256" key="8">
    <source>
        <dbReference type="ARBA" id="ARBA00023274"/>
    </source>
</evidence>
<evidence type="ECO:0000256" key="5">
    <source>
        <dbReference type="ARBA" id="ARBA00022884"/>
    </source>
</evidence>
<dbReference type="RefSeq" id="XP_018713162.1">
    <property type="nucleotide sequence ID" value="XM_018856865.1"/>
</dbReference>
<proteinExistence type="inferred from homology"/>
<sequence length="442" mass="48617">MDALSALGALDTSGALGLSQVQALIPVIRADLEKYADLMETEYMDLVASIHQQDQSAEYRFLVQLSDLPVLVHDEMLALRRFVALRYQVVFPELELLVASPVDYCRVVLEIGQDLAGVRAHEPRLRQIVAADKVLTIVMAALQQFPQAFQLSPGDFAPIAAACHACLELSGFLQEISQFVAGKLGKYAPNVAQVVGPVATAQLLVSTGSLAQLAQTPACNLAALGVRELLSQHKARLAPWVRAPGYLYQSPLVAGLPPEIVRQALRVISAKVVLAARIDLSRSSPDGGMGRAYRDEIRRKIDQLLAPPELTAARALPVPKEQKLKKRGGRRFRKMKERFQMSDLRKAQNKMLFGTQEQTVMDGFGDEVGLGMSRQMDGVLVNRNTDARMSKAMVARLQQQKQRETLDTIVLAPVAEKRARAPDVPGKWGTMKRQRLDGEDRG</sequence>
<dbReference type="Pfam" id="PF09785">
    <property type="entry name" value="Prp31_C"/>
    <property type="match status" value="1"/>
</dbReference>
<organism evidence="11 12">
    <name type="scientific">Metschnikowia bicuspidata var. bicuspidata NRRL YB-4993</name>
    <dbReference type="NCBI Taxonomy" id="869754"/>
    <lineage>
        <taxon>Eukaryota</taxon>
        <taxon>Fungi</taxon>
        <taxon>Dikarya</taxon>
        <taxon>Ascomycota</taxon>
        <taxon>Saccharomycotina</taxon>
        <taxon>Pichiomycetes</taxon>
        <taxon>Metschnikowiaceae</taxon>
        <taxon>Metschnikowia</taxon>
    </lineage>
</organism>
<evidence type="ECO:0000256" key="3">
    <source>
        <dbReference type="ARBA" id="ARBA00022664"/>
    </source>
</evidence>
<evidence type="ECO:0000256" key="4">
    <source>
        <dbReference type="ARBA" id="ARBA00022728"/>
    </source>
</evidence>
<comment type="caution">
    <text evidence="11">The sequence shown here is derived from an EMBL/GenBank/DDBJ whole genome shotgun (WGS) entry which is preliminary data.</text>
</comment>
<dbReference type="InterPro" id="IPR027105">
    <property type="entry name" value="Prp31"/>
</dbReference>
<evidence type="ECO:0000256" key="7">
    <source>
        <dbReference type="ARBA" id="ARBA00023242"/>
    </source>
</evidence>
<dbReference type="OrthoDB" id="4771285at2759"/>
<dbReference type="InterPro" id="IPR002687">
    <property type="entry name" value="Nop_dom"/>
</dbReference>
<dbReference type="GO" id="GO:0046540">
    <property type="term" value="C:U4/U6 x U5 tri-snRNP complex"/>
    <property type="evidence" value="ECO:0007669"/>
    <property type="project" value="InterPro"/>
</dbReference>
<dbReference type="SUPFAM" id="SSF89124">
    <property type="entry name" value="Nop domain"/>
    <property type="match status" value="1"/>
</dbReference>
<dbReference type="Gene3D" id="1.10.287.4070">
    <property type="match status" value="1"/>
</dbReference>
<evidence type="ECO:0000313" key="11">
    <source>
        <dbReference type="EMBL" id="OBA22681.1"/>
    </source>
</evidence>
<keyword evidence="3" id="KW-0507">mRNA processing</keyword>
<keyword evidence="4" id="KW-0747">Spliceosome</keyword>
<dbReference type="GO" id="GO:0000244">
    <property type="term" value="P:spliceosomal tri-snRNP complex assembly"/>
    <property type="evidence" value="ECO:0007669"/>
    <property type="project" value="InterPro"/>
</dbReference>
<dbReference type="InterPro" id="IPR036070">
    <property type="entry name" value="Nop_dom_sf"/>
</dbReference>